<gene>
    <name evidence="2" type="ORF">SCOCK_740003</name>
</gene>
<sequence>MLSPFDDRGDEPSHLLLANEAGDRCVWPAFAEVPAGWRTVLPASPHRTCLAALRQPAPSPHPSQGDAQ</sequence>
<accession>A0A9W4GVK5</accession>
<dbReference type="AlphaFoldDB" id="A0A9W4GVK5"/>
<evidence type="ECO:0000259" key="1">
    <source>
        <dbReference type="SMART" id="SM00923"/>
    </source>
</evidence>
<dbReference type="InterPro" id="IPR038020">
    <property type="entry name" value="MbtH-like_sf"/>
</dbReference>
<dbReference type="RefSeq" id="WP_251500380.1">
    <property type="nucleotide sequence ID" value="NZ_CAJSLV010000108.1"/>
</dbReference>
<comment type="caution">
    <text evidence="2">The sequence shown here is derived from an EMBL/GenBank/DDBJ whole genome shotgun (WGS) entry which is preliminary data.</text>
</comment>
<dbReference type="Pfam" id="PF03621">
    <property type="entry name" value="MbtH"/>
    <property type="match status" value="1"/>
</dbReference>
<organism evidence="2 3">
    <name type="scientific">Actinacidiphila cocklensis</name>
    <dbReference type="NCBI Taxonomy" id="887465"/>
    <lineage>
        <taxon>Bacteria</taxon>
        <taxon>Bacillati</taxon>
        <taxon>Actinomycetota</taxon>
        <taxon>Actinomycetes</taxon>
        <taxon>Kitasatosporales</taxon>
        <taxon>Streptomycetaceae</taxon>
        <taxon>Actinacidiphila</taxon>
    </lineage>
</organism>
<dbReference type="SMART" id="SM00923">
    <property type="entry name" value="MbtH"/>
    <property type="match status" value="1"/>
</dbReference>
<feature type="domain" description="MbtH-like" evidence="1">
    <location>
        <begin position="3"/>
        <end position="55"/>
    </location>
</feature>
<dbReference type="InterPro" id="IPR005153">
    <property type="entry name" value="MbtH-like_dom"/>
</dbReference>
<dbReference type="Proteomes" id="UP001152519">
    <property type="component" value="Unassembled WGS sequence"/>
</dbReference>
<evidence type="ECO:0000313" key="3">
    <source>
        <dbReference type="Proteomes" id="UP001152519"/>
    </source>
</evidence>
<protein>
    <submittedName>
        <fullName evidence="2">MbtH family protein</fullName>
    </submittedName>
</protein>
<keyword evidence="3" id="KW-1185">Reference proteome</keyword>
<dbReference type="EMBL" id="CAJSLV010000108">
    <property type="protein sequence ID" value="CAG6398697.1"/>
    <property type="molecule type" value="Genomic_DNA"/>
</dbReference>
<reference evidence="2" key="1">
    <citation type="submission" date="2021-05" db="EMBL/GenBank/DDBJ databases">
        <authorList>
            <person name="Arsene-Ploetze F."/>
        </authorList>
    </citation>
    <scope>NUCLEOTIDE SEQUENCE</scope>
    <source>
        <strain evidence="2">DSM 42138</strain>
    </source>
</reference>
<dbReference type="SUPFAM" id="SSF160582">
    <property type="entry name" value="MbtH-like"/>
    <property type="match status" value="1"/>
</dbReference>
<dbReference type="Gene3D" id="3.90.820.10">
    <property type="entry name" value="Structural Genomics, Unknown Function 30-nov-00 1gh9 Mol_id"/>
    <property type="match status" value="1"/>
</dbReference>
<proteinExistence type="predicted"/>
<evidence type="ECO:0000313" key="2">
    <source>
        <dbReference type="EMBL" id="CAG6398697.1"/>
    </source>
</evidence>
<name>A0A9W4GVK5_9ACTN</name>